<organism evidence="3 4">
    <name type="scientific">Galdieria yellowstonensis</name>
    <dbReference type="NCBI Taxonomy" id="3028027"/>
    <lineage>
        <taxon>Eukaryota</taxon>
        <taxon>Rhodophyta</taxon>
        <taxon>Bangiophyceae</taxon>
        <taxon>Galdieriales</taxon>
        <taxon>Galdieriaceae</taxon>
        <taxon>Galdieria</taxon>
    </lineage>
</organism>
<sequence>MQREEELYSYLITSSPLQLVLRKLEESKISIMQLPLRAFTPSKVSLLRLVKEYLPLKITARRNLRLILIGSILLVALIIVQKRSIFRSSLSTGTVQNVVRFTNTSTKILRAQVSQKTLSAYQYIIALVYNVVNKFQWTLPNAHREPREVASMQNLMRTRVERVLGMYEMRQEKPPVRLNVEEDMYIQVEAVFDLLEALLKQKSGQSKNDNNSYSLKTSPHRLSTKEHKSVKPLESNNYNIQTDKENSPSNAYEKLNNAIFLTERLARDLEFQ</sequence>
<reference evidence="3 4" key="1">
    <citation type="submission" date="2022-07" db="EMBL/GenBank/DDBJ databases">
        <title>Genome-wide signatures of adaptation to extreme environments.</title>
        <authorList>
            <person name="Cho C.H."/>
            <person name="Yoon H.S."/>
        </authorList>
    </citation>
    <scope>NUCLEOTIDE SEQUENCE [LARGE SCALE GENOMIC DNA]</scope>
    <source>
        <strain evidence="3 4">108.79 E11</strain>
    </source>
</reference>
<name>A0AAV9I2M1_9RHOD</name>
<dbReference type="EMBL" id="JANCYU010000003">
    <property type="protein sequence ID" value="KAK4522356.1"/>
    <property type="molecule type" value="Genomic_DNA"/>
</dbReference>
<feature type="region of interest" description="Disordered" evidence="1">
    <location>
        <begin position="203"/>
        <end position="250"/>
    </location>
</feature>
<evidence type="ECO:0000313" key="4">
    <source>
        <dbReference type="Proteomes" id="UP001300502"/>
    </source>
</evidence>
<dbReference type="Proteomes" id="UP001300502">
    <property type="component" value="Unassembled WGS sequence"/>
</dbReference>
<comment type="caution">
    <text evidence="3">The sequence shown here is derived from an EMBL/GenBank/DDBJ whole genome shotgun (WGS) entry which is preliminary data.</text>
</comment>
<accession>A0AAV9I2M1</accession>
<feature type="compositionally biased region" description="Polar residues" evidence="1">
    <location>
        <begin position="203"/>
        <end position="221"/>
    </location>
</feature>
<evidence type="ECO:0000256" key="2">
    <source>
        <dbReference type="SAM" id="Phobius"/>
    </source>
</evidence>
<proteinExistence type="predicted"/>
<keyword evidence="2" id="KW-0472">Membrane</keyword>
<protein>
    <submittedName>
        <fullName evidence="3">Uncharacterized protein</fullName>
    </submittedName>
</protein>
<feature type="transmembrane region" description="Helical" evidence="2">
    <location>
        <begin position="63"/>
        <end position="80"/>
    </location>
</feature>
<evidence type="ECO:0000313" key="3">
    <source>
        <dbReference type="EMBL" id="KAK4522356.1"/>
    </source>
</evidence>
<dbReference type="AlphaFoldDB" id="A0AAV9I2M1"/>
<gene>
    <name evidence="3" type="ORF">GAYE_HPESCF16G0236</name>
</gene>
<keyword evidence="2" id="KW-1133">Transmembrane helix</keyword>
<keyword evidence="4" id="KW-1185">Reference proteome</keyword>
<evidence type="ECO:0000256" key="1">
    <source>
        <dbReference type="SAM" id="MobiDB-lite"/>
    </source>
</evidence>
<keyword evidence="2" id="KW-0812">Transmembrane</keyword>